<keyword evidence="3" id="KW-1185">Reference proteome</keyword>
<comment type="caution">
    <text evidence="2">The sequence shown here is derived from an EMBL/GenBank/DDBJ whole genome shotgun (WGS) entry which is preliminary data.</text>
</comment>
<gene>
    <name evidence="2" type="ORF">HMPREF9334_00378</name>
</gene>
<keyword evidence="1" id="KW-1133">Transmembrane helix</keyword>
<name>G5GM97_9FIRM</name>
<dbReference type="EMBL" id="ACZM01000003">
    <property type="protein sequence ID" value="EHG22342.1"/>
    <property type="molecule type" value="Genomic_DNA"/>
</dbReference>
<keyword evidence="1" id="KW-0812">Transmembrane</keyword>
<evidence type="ECO:0008006" key="4">
    <source>
        <dbReference type="Google" id="ProtNLM"/>
    </source>
</evidence>
<accession>G5GM97</accession>
<dbReference type="Proteomes" id="UP000004129">
    <property type="component" value="Unassembled WGS sequence"/>
</dbReference>
<evidence type="ECO:0000313" key="2">
    <source>
        <dbReference type="EMBL" id="EHG22342.1"/>
    </source>
</evidence>
<sequence length="157" mass="17613">MNEKLQELKTTSAYLLVFLFLELSAVIYISTIHLSPTQMSDYEQAKQDLVQMNREEASIQLAEKEDPHVRQGLNALLVAKPEGCDFLELSVGDLNDENGESHLYAYITVMTENDRVLQAFRENINNNPALGDASIDSVYQDSSGHRIVRLSVGRAQP</sequence>
<proteinExistence type="predicted"/>
<keyword evidence="1" id="KW-0472">Membrane</keyword>
<evidence type="ECO:0000256" key="1">
    <source>
        <dbReference type="SAM" id="Phobius"/>
    </source>
</evidence>
<dbReference type="HOGENOM" id="CLU_1676638_0_0_9"/>
<feature type="transmembrane region" description="Helical" evidence="1">
    <location>
        <begin position="12"/>
        <end position="30"/>
    </location>
</feature>
<dbReference type="STRING" id="679201.HMPREF9334_00378"/>
<reference evidence="2 3" key="1">
    <citation type="submission" date="2011-08" db="EMBL/GenBank/DDBJ databases">
        <title>The Genome Sequence of Selenomonas infelix ATCC 43532.</title>
        <authorList>
            <consortium name="The Broad Institute Genome Sequencing Platform"/>
            <person name="Earl A."/>
            <person name="Ward D."/>
            <person name="Feldgarden M."/>
            <person name="Gevers D."/>
            <person name="Izard J."/>
            <person name="Blanton J.M."/>
            <person name="Baranova O.V."/>
            <person name="Dewhirst F.E."/>
            <person name="Young S.K."/>
            <person name="Zeng Q."/>
            <person name="Gargeya S."/>
            <person name="Fitzgerald M."/>
            <person name="Haas B."/>
            <person name="Abouelleil A."/>
            <person name="Alvarado L."/>
            <person name="Arachchi H.M."/>
            <person name="Berlin A."/>
            <person name="Brown A."/>
            <person name="Chapman S.B."/>
            <person name="Chen Z."/>
            <person name="Dunbar C."/>
            <person name="Freedman E."/>
            <person name="Gearin G."/>
            <person name="Gellesch M."/>
            <person name="Goldberg J."/>
            <person name="Griggs A."/>
            <person name="Gujja S."/>
            <person name="Heiman D."/>
            <person name="Howarth C."/>
            <person name="Larson L."/>
            <person name="Lui A."/>
            <person name="MacDonald P.J.P."/>
            <person name="Montmayeur A."/>
            <person name="Murphy C."/>
            <person name="Neiman D."/>
            <person name="Pearson M."/>
            <person name="Priest M."/>
            <person name="Roberts A."/>
            <person name="Saif S."/>
            <person name="Shea T."/>
            <person name="Shenoy N."/>
            <person name="Sisk P."/>
            <person name="Stolte C."/>
            <person name="Sykes S."/>
            <person name="Wortman J."/>
            <person name="Nusbaum C."/>
            <person name="Birren B."/>
        </authorList>
    </citation>
    <scope>NUCLEOTIDE SEQUENCE [LARGE SCALE GENOMIC DNA]</scope>
    <source>
        <strain evidence="2 3">ATCC 43532</strain>
    </source>
</reference>
<protein>
    <recommendedName>
        <fullName evidence="4">General secretion pathway protein M</fullName>
    </recommendedName>
</protein>
<evidence type="ECO:0000313" key="3">
    <source>
        <dbReference type="Proteomes" id="UP000004129"/>
    </source>
</evidence>
<dbReference type="AlphaFoldDB" id="G5GM97"/>
<organism evidence="2 3">
    <name type="scientific">Selenomonas infelix ATCC 43532</name>
    <dbReference type="NCBI Taxonomy" id="679201"/>
    <lineage>
        <taxon>Bacteria</taxon>
        <taxon>Bacillati</taxon>
        <taxon>Bacillota</taxon>
        <taxon>Negativicutes</taxon>
        <taxon>Selenomonadales</taxon>
        <taxon>Selenomonadaceae</taxon>
        <taxon>Selenomonas</taxon>
    </lineage>
</organism>